<evidence type="ECO:0000313" key="1">
    <source>
        <dbReference type="EMBL" id="MBB5037581.1"/>
    </source>
</evidence>
<organism evidence="1 2">
    <name type="scientific">Prosthecobacter dejongeii</name>
    <dbReference type="NCBI Taxonomy" id="48465"/>
    <lineage>
        <taxon>Bacteria</taxon>
        <taxon>Pseudomonadati</taxon>
        <taxon>Verrucomicrobiota</taxon>
        <taxon>Verrucomicrobiia</taxon>
        <taxon>Verrucomicrobiales</taxon>
        <taxon>Verrucomicrobiaceae</taxon>
        <taxon>Prosthecobacter</taxon>
    </lineage>
</organism>
<proteinExistence type="predicted"/>
<comment type="caution">
    <text evidence="1">The sequence shown here is derived from an EMBL/GenBank/DDBJ whole genome shotgun (WGS) entry which is preliminary data.</text>
</comment>
<keyword evidence="2" id="KW-1185">Reference proteome</keyword>
<name>A0A7W8DQ45_9BACT</name>
<accession>A0A7W8DQ45</accession>
<dbReference type="EMBL" id="JACHIF010000003">
    <property type="protein sequence ID" value="MBB5037581.1"/>
    <property type="molecule type" value="Genomic_DNA"/>
</dbReference>
<dbReference type="Proteomes" id="UP000534294">
    <property type="component" value="Unassembled WGS sequence"/>
</dbReference>
<sequence length="43" mass="5063">MGWRVPSVSGIFFAMNEEVQMALDQCQKWMDKELEKTMLGIKR</sequence>
<reference evidence="1 2" key="1">
    <citation type="submission" date="2020-08" db="EMBL/GenBank/DDBJ databases">
        <title>Genomic Encyclopedia of Type Strains, Phase IV (KMG-IV): sequencing the most valuable type-strain genomes for metagenomic binning, comparative biology and taxonomic classification.</title>
        <authorList>
            <person name="Goeker M."/>
        </authorList>
    </citation>
    <scope>NUCLEOTIDE SEQUENCE [LARGE SCALE GENOMIC DNA]</scope>
    <source>
        <strain evidence="1 2">DSM 12251</strain>
    </source>
</reference>
<dbReference type="AlphaFoldDB" id="A0A7W8DQ45"/>
<gene>
    <name evidence="1" type="ORF">HNQ64_001830</name>
</gene>
<evidence type="ECO:0000313" key="2">
    <source>
        <dbReference type="Proteomes" id="UP000534294"/>
    </source>
</evidence>
<protein>
    <submittedName>
        <fullName evidence="1">Uncharacterized protein</fullName>
    </submittedName>
</protein>